<proteinExistence type="predicted"/>
<comment type="subcellular location">
    <subcellularLocation>
        <location evidence="1">Cell outer membrane</location>
    </subcellularLocation>
</comment>
<dbReference type="Pfam" id="PF05036">
    <property type="entry name" value="SPOR"/>
    <property type="match status" value="1"/>
</dbReference>
<evidence type="ECO:0000313" key="10">
    <source>
        <dbReference type="Proteomes" id="UP000605086"/>
    </source>
</evidence>
<organism evidence="9 10">
    <name type="scientific">Azospirillum melinis</name>
    <dbReference type="NCBI Taxonomy" id="328839"/>
    <lineage>
        <taxon>Bacteria</taxon>
        <taxon>Pseudomonadati</taxon>
        <taxon>Pseudomonadota</taxon>
        <taxon>Alphaproteobacteria</taxon>
        <taxon>Rhodospirillales</taxon>
        <taxon>Azospirillaceae</taxon>
        <taxon>Azospirillum</taxon>
    </lineage>
</organism>
<evidence type="ECO:0000256" key="7">
    <source>
        <dbReference type="SAM" id="MobiDB-lite"/>
    </source>
</evidence>
<feature type="region of interest" description="Disordered" evidence="7">
    <location>
        <begin position="504"/>
        <end position="552"/>
    </location>
</feature>
<evidence type="ECO:0000259" key="8">
    <source>
        <dbReference type="Pfam" id="PF05036"/>
    </source>
</evidence>
<comment type="caution">
    <text evidence="9">The sequence shown here is derived from an EMBL/GenBank/DDBJ whole genome shotgun (WGS) entry which is preliminary data.</text>
</comment>
<dbReference type="InterPro" id="IPR007730">
    <property type="entry name" value="SPOR-like_dom"/>
</dbReference>
<dbReference type="Gene3D" id="1.20.1600.10">
    <property type="entry name" value="Outer membrane efflux proteins (OEP)"/>
    <property type="match status" value="1"/>
</dbReference>
<evidence type="ECO:0000256" key="5">
    <source>
        <dbReference type="ARBA" id="ARBA00023237"/>
    </source>
</evidence>
<evidence type="ECO:0000256" key="1">
    <source>
        <dbReference type="ARBA" id="ARBA00004442"/>
    </source>
</evidence>
<evidence type="ECO:0000256" key="6">
    <source>
        <dbReference type="SAM" id="Coils"/>
    </source>
</evidence>
<keyword evidence="5" id="KW-0998">Cell outer membrane</keyword>
<evidence type="ECO:0000313" key="9">
    <source>
        <dbReference type="EMBL" id="NUB01405.1"/>
    </source>
</evidence>
<dbReference type="PANTHER" id="PTHR30026">
    <property type="entry name" value="OUTER MEMBRANE PROTEIN TOLC"/>
    <property type="match status" value="1"/>
</dbReference>
<evidence type="ECO:0000256" key="4">
    <source>
        <dbReference type="ARBA" id="ARBA00023136"/>
    </source>
</evidence>
<evidence type="ECO:0000256" key="2">
    <source>
        <dbReference type="ARBA" id="ARBA00022452"/>
    </source>
</evidence>
<keyword evidence="3" id="KW-0812">Transmembrane</keyword>
<protein>
    <recommendedName>
        <fullName evidence="8">SPOR domain-containing protein</fullName>
    </recommendedName>
</protein>
<sequence>MVPVAVLTASLLAAGCAVKPEPLTAEENLARVRKDLGVVLTPQEPLTKAVSMDEAMARAIKYNLDERVKLMEVAVATDQLDLSRYDMLPRVVAAAGYVGRNNDAGSESLNLATGRRTGESTTATDRHRRTGDLAFTWNVLDFGVSYLRARQNANLVLIADERRRRVVQGIMQDVRTAYWRAVAAERLLKRLAPLEKRVEGARRDARTLEALRVQAPLQALNYTRTLVETLRQLQSLRRELVASKSQLGALMGLPPGEPFEIEMPAASVMQSPPKLDIGAEALETYALLNRPELLEESYNQRISADETWRSLLKLLPGIDVNAALRYDSNSFLVNQRWADYGARISWNLINLVSAPATKSYAEAQEELVAFRRQALSMAVLSQVHVAVLQYRELKQEFALTAEQADLDTRIRSQYTNVGEAGQVGELGVIQSEVTALLSDLRRDLVLADLHNAYSRVMVSAGVDPLPETMAADDLPTLTQAVGRGLSSWQERANSVMRVKDLMAAPKAAAQDAPKDSRAEAAKPEAPKPEPVNKPVPVTAAPTPAPAPAPVAAEPAPAATPVVMASSAAPLPASSPAPAPVPVPAPVQAAAPAPAPAAQTATPAAAPVATASFSPVIQADLGAYASHRFAEREWSIIAGRRGTEGNGVGALYVATRRSEDGKTIVQLRAGGFADRAAAERFCHRVKDSQRECTVRTLSAQEQQSDSQTADRLASL</sequence>
<dbReference type="Proteomes" id="UP000605086">
    <property type="component" value="Unassembled WGS sequence"/>
</dbReference>
<dbReference type="EMBL" id="WHOS01000025">
    <property type="protein sequence ID" value="NUB01405.1"/>
    <property type="molecule type" value="Genomic_DNA"/>
</dbReference>
<accession>A0ABX2KL42</accession>
<keyword evidence="10" id="KW-1185">Reference proteome</keyword>
<keyword evidence="6" id="KW-0175">Coiled coil</keyword>
<feature type="coiled-coil region" evidence="6">
    <location>
        <begin position="184"/>
        <end position="246"/>
    </location>
</feature>
<keyword evidence="2" id="KW-1134">Transmembrane beta strand</keyword>
<dbReference type="PANTHER" id="PTHR30026:SF20">
    <property type="entry name" value="OUTER MEMBRANE PROTEIN TOLC"/>
    <property type="match status" value="1"/>
</dbReference>
<keyword evidence="4" id="KW-0472">Membrane</keyword>
<dbReference type="InterPro" id="IPR051906">
    <property type="entry name" value="TolC-like"/>
</dbReference>
<dbReference type="SUPFAM" id="SSF56954">
    <property type="entry name" value="Outer membrane efflux proteins (OEP)"/>
    <property type="match status" value="1"/>
</dbReference>
<evidence type="ECO:0000256" key="3">
    <source>
        <dbReference type="ARBA" id="ARBA00022692"/>
    </source>
</evidence>
<feature type="compositionally biased region" description="Basic and acidic residues" evidence="7">
    <location>
        <begin position="512"/>
        <end position="527"/>
    </location>
</feature>
<reference evidence="9 10" key="1">
    <citation type="submission" date="2019-10" db="EMBL/GenBank/DDBJ databases">
        <title>Genome sequence of Azospirillum melinis.</title>
        <authorList>
            <person name="Ambrosini A."/>
            <person name="Sant'Anna F.H."/>
            <person name="Cassan F.D."/>
            <person name="Souza E.M."/>
            <person name="Passaglia L.M.P."/>
        </authorList>
    </citation>
    <scope>NUCLEOTIDE SEQUENCE [LARGE SCALE GENOMIC DNA]</scope>
    <source>
        <strain evidence="9 10">TMCY0552</strain>
    </source>
</reference>
<feature type="region of interest" description="Disordered" evidence="7">
    <location>
        <begin position="695"/>
        <end position="714"/>
    </location>
</feature>
<name>A0ABX2KL42_9PROT</name>
<feature type="domain" description="SPOR" evidence="8">
    <location>
        <begin position="621"/>
        <end position="694"/>
    </location>
</feature>
<feature type="compositionally biased region" description="Polar residues" evidence="7">
    <location>
        <begin position="695"/>
        <end position="708"/>
    </location>
</feature>
<gene>
    <name evidence="9" type="ORF">GBZ48_19275</name>
</gene>